<feature type="region of interest" description="Disordered" evidence="1">
    <location>
        <begin position="1"/>
        <end position="89"/>
    </location>
</feature>
<feature type="compositionally biased region" description="Acidic residues" evidence="1">
    <location>
        <begin position="7"/>
        <end position="32"/>
    </location>
</feature>
<proteinExistence type="predicted"/>
<dbReference type="Proteomes" id="UP000735302">
    <property type="component" value="Unassembled WGS sequence"/>
</dbReference>
<protein>
    <submittedName>
        <fullName evidence="2">Alpha-2-macroglobulin-like protein</fullName>
    </submittedName>
</protein>
<evidence type="ECO:0000313" key="2">
    <source>
        <dbReference type="EMBL" id="GFN89994.1"/>
    </source>
</evidence>
<organism evidence="2 3">
    <name type="scientific">Plakobranchus ocellatus</name>
    <dbReference type="NCBI Taxonomy" id="259542"/>
    <lineage>
        <taxon>Eukaryota</taxon>
        <taxon>Metazoa</taxon>
        <taxon>Spiralia</taxon>
        <taxon>Lophotrochozoa</taxon>
        <taxon>Mollusca</taxon>
        <taxon>Gastropoda</taxon>
        <taxon>Heterobranchia</taxon>
        <taxon>Euthyneura</taxon>
        <taxon>Panpulmonata</taxon>
        <taxon>Sacoglossa</taxon>
        <taxon>Placobranchoidea</taxon>
        <taxon>Plakobranchidae</taxon>
        <taxon>Plakobranchus</taxon>
    </lineage>
</organism>
<comment type="caution">
    <text evidence="2">The sequence shown here is derived from an EMBL/GenBank/DDBJ whole genome shotgun (WGS) entry which is preliminary data.</text>
</comment>
<evidence type="ECO:0000313" key="3">
    <source>
        <dbReference type="Proteomes" id="UP000735302"/>
    </source>
</evidence>
<dbReference type="AlphaFoldDB" id="A0AAV3Z623"/>
<accession>A0AAV3Z623</accession>
<feature type="compositionally biased region" description="Polar residues" evidence="1">
    <location>
        <begin position="72"/>
        <end position="89"/>
    </location>
</feature>
<evidence type="ECO:0000256" key="1">
    <source>
        <dbReference type="SAM" id="MobiDB-lite"/>
    </source>
</evidence>
<dbReference type="EMBL" id="BLXT01001978">
    <property type="protein sequence ID" value="GFN89994.1"/>
    <property type="molecule type" value="Genomic_DNA"/>
</dbReference>
<feature type="compositionally biased region" description="Gly residues" evidence="1">
    <location>
        <begin position="33"/>
        <end position="44"/>
    </location>
</feature>
<reference evidence="2 3" key="1">
    <citation type="journal article" date="2021" name="Elife">
        <title>Chloroplast acquisition without the gene transfer in kleptoplastic sea slugs, Plakobranchus ocellatus.</title>
        <authorList>
            <person name="Maeda T."/>
            <person name="Takahashi S."/>
            <person name="Yoshida T."/>
            <person name="Shimamura S."/>
            <person name="Takaki Y."/>
            <person name="Nagai Y."/>
            <person name="Toyoda A."/>
            <person name="Suzuki Y."/>
            <person name="Arimoto A."/>
            <person name="Ishii H."/>
            <person name="Satoh N."/>
            <person name="Nishiyama T."/>
            <person name="Hasebe M."/>
            <person name="Maruyama T."/>
            <person name="Minagawa J."/>
            <person name="Obokata J."/>
            <person name="Shigenobu S."/>
        </authorList>
    </citation>
    <scope>NUCLEOTIDE SEQUENCE [LARGE SCALE GENOMIC DNA]</scope>
</reference>
<sequence length="165" mass="17576">MIIIIDSDYDDGDDDVDDDDDNDDDDDDDDDCGGGGGDGGGGGVTTVQKYRVKTTCGSQTKIPKKKKKGNSETKATNQKASTASADTSSNCPECIKTLDIPANFRSAVCNASAVYKGLAGRKRFHSLKLNQDLRPKKKLSGLRLFASYQLPPGCSCPLLSPDGQY</sequence>
<gene>
    <name evidence="2" type="ORF">PoB_001650000</name>
</gene>
<keyword evidence="3" id="KW-1185">Reference proteome</keyword>
<name>A0AAV3Z623_9GAST</name>